<dbReference type="Proteomes" id="UP000261032">
    <property type="component" value="Unassembled WGS sequence"/>
</dbReference>
<feature type="domain" description="Cell wall hydrolase SleB" evidence="1">
    <location>
        <begin position="25"/>
        <end position="130"/>
    </location>
</feature>
<evidence type="ECO:0000313" key="4">
    <source>
        <dbReference type="Proteomes" id="UP000261032"/>
    </source>
</evidence>
<dbReference type="InterPro" id="IPR011105">
    <property type="entry name" value="Cell_wall_hydrolase_SleB"/>
</dbReference>
<sequence length="140" mass="15400">MSSRIAYNSKEVELLARLIKAEALGEGQEGMLLVGNVVVNRVAAVCDVFKNVVTITEAIYQKNAFAGVGTDLFNGPVNTKEKELALKTIKGYRNAPATYALWFKNPGDNVTCPKTFYGEFSGRFKNHCFYNPGPNLVCEI</sequence>
<dbReference type="RefSeq" id="WP_003537467.1">
    <property type="nucleotide sequence ID" value="NZ_AP031443.1"/>
</dbReference>
<dbReference type="EMBL" id="JAQLKE010000013">
    <property type="protein sequence ID" value="MDB7084013.1"/>
    <property type="molecule type" value="Genomic_DNA"/>
</dbReference>
<dbReference type="AlphaFoldDB" id="A0A3E3ALA9"/>
<gene>
    <name evidence="3" type="ORF">DXB93_04955</name>
    <name evidence="2" type="ORF">PM738_09395</name>
</gene>
<keyword evidence="3" id="KW-0378">Hydrolase</keyword>
<evidence type="ECO:0000313" key="2">
    <source>
        <dbReference type="EMBL" id="MDB7084013.1"/>
    </source>
</evidence>
<dbReference type="Gene3D" id="1.10.10.2520">
    <property type="entry name" value="Cell wall hydrolase SleB, domain 1"/>
    <property type="match status" value="1"/>
</dbReference>
<dbReference type="EMBL" id="QUSL01000005">
    <property type="protein sequence ID" value="RGD86518.1"/>
    <property type="molecule type" value="Genomic_DNA"/>
</dbReference>
<comment type="caution">
    <text evidence="3">The sequence shown here is derived from an EMBL/GenBank/DDBJ whole genome shotgun (WGS) entry which is preliminary data.</text>
</comment>
<protein>
    <submittedName>
        <fullName evidence="3">Cell wall hydrolase</fullName>
    </submittedName>
</protein>
<name>A0A3E3ALA9_9FIRM</name>
<evidence type="ECO:0000313" key="3">
    <source>
        <dbReference type="EMBL" id="RGD86518.1"/>
    </source>
</evidence>
<dbReference type="GeneID" id="64195510"/>
<dbReference type="InterPro" id="IPR042047">
    <property type="entry name" value="SleB_dom1"/>
</dbReference>
<dbReference type="GO" id="GO:0016787">
    <property type="term" value="F:hydrolase activity"/>
    <property type="evidence" value="ECO:0007669"/>
    <property type="project" value="UniProtKB-KW"/>
</dbReference>
<reference evidence="2" key="2">
    <citation type="submission" date="2023-01" db="EMBL/GenBank/DDBJ databases">
        <title>Human gut microbiome strain richness.</title>
        <authorList>
            <person name="Chen-Liaw A."/>
        </authorList>
    </citation>
    <scope>NUCLEOTIDE SEQUENCE</scope>
    <source>
        <strain evidence="2">1001217st2_G6_1001217B_191108</strain>
    </source>
</reference>
<reference evidence="3 4" key="1">
    <citation type="submission" date="2018-08" db="EMBL/GenBank/DDBJ databases">
        <title>A genome reference for cultivated species of the human gut microbiota.</title>
        <authorList>
            <person name="Zou Y."/>
            <person name="Xue W."/>
            <person name="Luo G."/>
        </authorList>
    </citation>
    <scope>NUCLEOTIDE SEQUENCE [LARGE SCALE GENOMIC DNA]</scope>
    <source>
        <strain evidence="3 4">OM06-4</strain>
    </source>
</reference>
<dbReference type="Proteomes" id="UP001211987">
    <property type="component" value="Unassembled WGS sequence"/>
</dbReference>
<accession>A0A3E3ALA9</accession>
<evidence type="ECO:0000259" key="1">
    <source>
        <dbReference type="Pfam" id="PF07486"/>
    </source>
</evidence>
<organism evidence="3 4">
    <name type="scientific">Thomasclavelia ramosa</name>
    <dbReference type="NCBI Taxonomy" id="1547"/>
    <lineage>
        <taxon>Bacteria</taxon>
        <taxon>Bacillati</taxon>
        <taxon>Bacillota</taxon>
        <taxon>Erysipelotrichia</taxon>
        <taxon>Erysipelotrichales</taxon>
        <taxon>Coprobacillaceae</taxon>
        <taxon>Thomasclavelia</taxon>
    </lineage>
</organism>
<proteinExistence type="predicted"/>
<dbReference type="Pfam" id="PF07486">
    <property type="entry name" value="Hydrolase_2"/>
    <property type="match status" value="1"/>
</dbReference>